<dbReference type="InterPro" id="IPR017850">
    <property type="entry name" value="Alkaline_phosphatase_core_sf"/>
</dbReference>
<dbReference type="GeneID" id="114339590"/>
<dbReference type="CDD" id="cd16021">
    <property type="entry name" value="ALP_like"/>
    <property type="match status" value="1"/>
</dbReference>
<evidence type="ECO:0008006" key="4">
    <source>
        <dbReference type="Google" id="ProtNLM"/>
    </source>
</evidence>
<dbReference type="Pfam" id="PF02995">
    <property type="entry name" value="DUF229"/>
    <property type="match status" value="2"/>
</dbReference>
<proteinExistence type="predicted"/>
<sequence>MYLLLLGFSSILAIAACENFIINNEKCKIPDFPVFSKDVKPYHTKLNYISCNDSQLLTYTTVENNTAYLHLDRTILNSEKIDCCYKYVTRKGSKAEPDVGIEYSKCHPFNSTVALEGNIVSVKCELPNKKTFKNAHSPIVITKAVEEKLKKFNKEAKKRPLSVLFMLIDAVSRLNFERQMPLTKKFLLANNFTEFIPYHKVDQNSYPNFIALIAGLTGRQSEEICKPTVVGGLDKCPMIWYDFRDLGYATAYGEDWSTQTTFNYGGKKGFKTPPTDYYFKPYMDAVTKLGTKNYDRMPYCAGPETQDFIINNEKCQIPDFPVFSDAVKPYHTKLNYISCNDSQLLTYTTVENNTAYLHLDRTSLNSETIDCCYKYVTRNGSKDEPDVGVEYSKCHPFNSTVALEGNIVAVQCKLPNNKKFKNAHSPIVITKAVEEKLKKFNKEAKKRPLSVLFMLIDAVSRLNFERQMPLTKKFLLANNFTEFIPYHKIDQNSFPNCIALLAGLTGYQALESCKSTEVGGLDKCPMIWYDFRDLGYATAYGEDWSTQTTFNWGSQKGFKNPPTDYYFKPYMDAVTKLGTKVYDKMPYCAGPETQGERIMNIAKDFSTTFKDQPSFGVFWMNTFSHDRLSSPSRMDEKFKKFVEDLKSEGILDRSMVVVFADHGYRGPPVPRYKDTYQGWYEDRNPMNFISLPKWFQEEYPKKYQNFKDNSKKYTSTYDFYLTLQEILATSVENYTMTGSKACPTCHSFFAEIPDKRSCADAGISYWCSCEGKKN</sequence>
<protein>
    <recommendedName>
        <fullName evidence="4">DUF229 domain containing protein</fullName>
    </recommendedName>
</protein>
<reference evidence="2" key="1">
    <citation type="submission" date="2025-05" db="UniProtKB">
        <authorList>
            <consortium name="EnsemblMetazoa"/>
        </authorList>
    </citation>
    <scope>IDENTIFICATION</scope>
</reference>
<dbReference type="RefSeq" id="XP_050501796.1">
    <property type="nucleotide sequence ID" value="XM_050645839.1"/>
</dbReference>
<feature type="chain" id="PRO_5045943504" description="DUF229 domain containing protein" evidence="1">
    <location>
        <begin position="18"/>
        <end position="774"/>
    </location>
</feature>
<keyword evidence="3" id="KW-1185">Reference proteome</keyword>
<keyword evidence="1" id="KW-0732">Signal</keyword>
<evidence type="ECO:0000313" key="3">
    <source>
        <dbReference type="Proteomes" id="UP001652700"/>
    </source>
</evidence>
<dbReference type="EnsemblMetazoa" id="XM_050645839.1">
    <property type="protein sequence ID" value="XP_050501796.1"/>
    <property type="gene ID" value="LOC114339590"/>
</dbReference>
<dbReference type="SUPFAM" id="SSF53649">
    <property type="entry name" value="Alkaline phosphatase-like"/>
    <property type="match status" value="1"/>
</dbReference>
<dbReference type="PANTHER" id="PTHR10974">
    <property type="entry name" value="FI08016P-RELATED"/>
    <property type="match status" value="1"/>
</dbReference>
<feature type="signal peptide" evidence="1">
    <location>
        <begin position="1"/>
        <end position="17"/>
    </location>
</feature>
<accession>A0ABM5JV32</accession>
<dbReference type="PANTHER" id="PTHR10974:SF9">
    <property type="entry name" value="DUF229 DOMAIN CONTAINING PROTEIN-RELATED"/>
    <property type="match status" value="1"/>
</dbReference>
<dbReference type="Gene3D" id="3.40.720.10">
    <property type="entry name" value="Alkaline Phosphatase, subunit A"/>
    <property type="match status" value="1"/>
</dbReference>
<name>A0ABM5JV32_DIAVI</name>
<dbReference type="InterPro" id="IPR004245">
    <property type="entry name" value="DUF229"/>
</dbReference>
<evidence type="ECO:0000256" key="1">
    <source>
        <dbReference type="SAM" id="SignalP"/>
    </source>
</evidence>
<dbReference type="Proteomes" id="UP001652700">
    <property type="component" value="Unplaced"/>
</dbReference>
<evidence type="ECO:0000313" key="2">
    <source>
        <dbReference type="EnsemblMetazoa" id="XP_050501796.1"/>
    </source>
</evidence>
<organism evidence="2 3">
    <name type="scientific">Diabrotica virgifera virgifera</name>
    <name type="common">western corn rootworm</name>
    <dbReference type="NCBI Taxonomy" id="50390"/>
    <lineage>
        <taxon>Eukaryota</taxon>
        <taxon>Metazoa</taxon>
        <taxon>Ecdysozoa</taxon>
        <taxon>Arthropoda</taxon>
        <taxon>Hexapoda</taxon>
        <taxon>Insecta</taxon>
        <taxon>Pterygota</taxon>
        <taxon>Neoptera</taxon>
        <taxon>Endopterygota</taxon>
        <taxon>Coleoptera</taxon>
        <taxon>Polyphaga</taxon>
        <taxon>Cucujiformia</taxon>
        <taxon>Chrysomeloidea</taxon>
        <taxon>Chrysomelidae</taxon>
        <taxon>Galerucinae</taxon>
        <taxon>Diabroticina</taxon>
        <taxon>Diabroticites</taxon>
        <taxon>Diabrotica</taxon>
    </lineage>
</organism>